<gene>
    <name evidence="12" type="ORF">Plo01_00960</name>
</gene>
<dbReference type="GO" id="GO:0005509">
    <property type="term" value="F:calcium ion binding"/>
    <property type="evidence" value="ECO:0007669"/>
    <property type="project" value="UniProtKB-ARBA"/>
</dbReference>
<dbReference type="EMBL" id="BOOH01000001">
    <property type="protein sequence ID" value="GIH73667.1"/>
    <property type="molecule type" value="Genomic_DNA"/>
</dbReference>
<feature type="domain" description="Histidine kinase" evidence="11">
    <location>
        <begin position="187"/>
        <end position="402"/>
    </location>
</feature>
<proteinExistence type="predicted"/>
<dbReference type="SUPFAM" id="SSF47384">
    <property type="entry name" value="Homodimeric domain of signal transducing histidine kinase"/>
    <property type="match status" value="1"/>
</dbReference>
<protein>
    <recommendedName>
        <fullName evidence="4">histidine kinase</fullName>
        <ecNumber evidence="4">2.7.13.3</ecNumber>
    </recommendedName>
</protein>
<evidence type="ECO:0000256" key="4">
    <source>
        <dbReference type="ARBA" id="ARBA00012438"/>
    </source>
</evidence>
<dbReference type="PANTHER" id="PTHR43711">
    <property type="entry name" value="TWO-COMPONENT HISTIDINE KINASE"/>
    <property type="match status" value="1"/>
</dbReference>
<dbReference type="PROSITE" id="PS50109">
    <property type="entry name" value="HIS_KIN"/>
    <property type="match status" value="1"/>
</dbReference>
<comment type="catalytic activity">
    <reaction evidence="1">
        <text>ATP + protein L-histidine = ADP + protein N-phospho-L-histidine.</text>
        <dbReference type="EC" id="2.7.13.3"/>
    </reaction>
</comment>
<dbReference type="Gene3D" id="3.30.565.10">
    <property type="entry name" value="Histidine kinase-like ATPase, C-terminal domain"/>
    <property type="match status" value="1"/>
</dbReference>
<dbReference type="CDD" id="cd00082">
    <property type="entry name" value="HisKA"/>
    <property type="match status" value="1"/>
</dbReference>
<evidence type="ECO:0000256" key="2">
    <source>
        <dbReference type="ARBA" id="ARBA00001968"/>
    </source>
</evidence>
<dbReference type="PRINTS" id="PR00344">
    <property type="entry name" value="BCTRLSENSOR"/>
</dbReference>
<dbReference type="EC" id="2.7.13.3" evidence="4"/>
<dbReference type="InterPro" id="IPR005467">
    <property type="entry name" value="His_kinase_dom"/>
</dbReference>
<dbReference type="FunFam" id="1.10.287.130:FF:000001">
    <property type="entry name" value="Two-component sensor histidine kinase"/>
    <property type="match status" value="1"/>
</dbReference>
<comment type="caution">
    <text evidence="12">The sequence shown here is derived from an EMBL/GenBank/DDBJ whole genome shotgun (WGS) entry which is preliminary data.</text>
</comment>
<evidence type="ECO:0000256" key="3">
    <source>
        <dbReference type="ARBA" id="ARBA00004236"/>
    </source>
</evidence>
<dbReference type="Gene3D" id="3.30.450.40">
    <property type="match status" value="1"/>
</dbReference>
<evidence type="ECO:0000259" key="11">
    <source>
        <dbReference type="PROSITE" id="PS50109"/>
    </source>
</evidence>
<accession>A0A8J3W2C8</accession>
<organism evidence="12 13">
    <name type="scientific">Planobispora longispora</name>
    <dbReference type="NCBI Taxonomy" id="28887"/>
    <lineage>
        <taxon>Bacteria</taxon>
        <taxon>Bacillati</taxon>
        <taxon>Actinomycetota</taxon>
        <taxon>Actinomycetes</taxon>
        <taxon>Streptosporangiales</taxon>
        <taxon>Streptosporangiaceae</taxon>
        <taxon>Planobispora</taxon>
    </lineage>
</organism>
<comment type="cofactor">
    <cofactor evidence="2">
        <name>a divalent metal cation</name>
        <dbReference type="ChEBI" id="CHEBI:60240"/>
    </cofactor>
</comment>
<dbReference type="SMART" id="SM00387">
    <property type="entry name" value="HATPase_c"/>
    <property type="match status" value="1"/>
</dbReference>
<keyword evidence="8" id="KW-0902">Two-component regulatory system</keyword>
<dbReference type="SUPFAM" id="SSF55874">
    <property type="entry name" value="ATPase domain of HSP90 chaperone/DNA topoisomerase II/histidine kinase"/>
    <property type="match status" value="1"/>
</dbReference>
<dbReference type="InterPro" id="IPR036890">
    <property type="entry name" value="HATPase_C_sf"/>
</dbReference>
<evidence type="ECO:0000256" key="9">
    <source>
        <dbReference type="ARBA" id="ARBA00023136"/>
    </source>
</evidence>
<keyword evidence="9" id="KW-0472">Membrane</keyword>
<dbReference type="Pfam" id="PF01590">
    <property type="entry name" value="GAF"/>
    <property type="match status" value="1"/>
</dbReference>
<dbReference type="AlphaFoldDB" id="A0A8J3W2C8"/>
<dbReference type="InterPro" id="IPR003018">
    <property type="entry name" value="GAF"/>
</dbReference>
<evidence type="ECO:0000256" key="6">
    <source>
        <dbReference type="ARBA" id="ARBA00022679"/>
    </source>
</evidence>
<keyword evidence="5" id="KW-0597">Phosphoprotein</keyword>
<dbReference type="Pfam" id="PF02518">
    <property type="entry name" value="HATPase_c"/>
    <property type="match status" value="1"/>
</dbReference>
<dbReference type="FunFam" id="3.30.565.10:FF:000006">
    <property type="entry name" value="Sensor histidine kinase WalK"/>
    <property type="match status" value="1"/>
</dbReference>
<evidence type="ECO:0000256" key="10">
    <source>
        <dbReference type="SAM" id="MobiDB-lite"/>
    </source>
</evidence>
<dbReference type="InterPro" id="IPR029016">
    <property type="entry name" value="GAF-like_dom_sf"/>
</dbReference>
<dbReference type="InterPro" id="IPR003661">
    <property type="entry name" value="HisK_dim/P_dom"/>
</dbReference>
<name>A0A8J3W2C8_9ACTN</name>
<evidence type="ECO:0000313" key="13">
    <source>
        <dbReference type="Proteomes" id="UP000616724"/>
    </source>
</evidence>
<reference evidence="12 13" key="1">
    <citation type="submission" date="2021-01" db="EMBL/GenBank/DDBJ databases">
        <title>Whole genome shotgun sequence of Planobispora longispora NBRC 13918.</title>
        <authorList>
            <person name="Komaki H."/>
            <person name="Tamura T."/>
        </authorList>
    </citation>
    <scope>NUCLEOTIDE SEQUENCE [LARGE SCALE GENOMIC DNA]</scope>
    <source>
        <strain evidence="12 13">NBRC 13918</strain>
    </source>
</reference>
<evidence type="ECO:0000256" key="5">
    <source>
        <dbReference type="ARBA" id="ARBA00022553"/>
    </source>
</evidence>
<dbReference type="InterPro" id="IPR036097">
    <property type="entry name" value="HisK_dim/P_sf"/>
</dbReference>
<dbReference type="GO" id="GO:0000155">
    <property type="term" value="F:phosphorelay sensor kinase activity"/>
    <property type="evidence" value="ECO:0007669"/>
    <property type="project" value="InterPro"/>
</dbReference>
<dbReference type="InterPro" id="IPR004358">
    <property type="entry name" value="Sig_transdc_His_kin-like_C"/>
</dbReference>
<evidence type="ECO:0000256" key="1">
    <source>
        <dbReference type="ARBA" id="ARBA00000085"/>
    </source>
</evidence>
<evidence type="ECO:0000256" key="7">
    <source>
        <dbReference type="ARBA" id="ARBA00022777"/>
    </source>
</evidence>
<comment type="subcellular location">
    <subcellularLocation>
        <location evidence="3">Cell membrane</location>
    </subcellularLocation>
</comment>
<dbReference type="SMART" id="SM00388">
    <property type="entry name" value="HisKA"/>
    <property type="match status" value="1"/>
</dbReference>
<dbReference type="Pfam" id="PF00512">
    <property type="entry name" value="HisKA"/>
    <property type="match status" value="1"/>
</dbReference>
<dbReference type="Gene3D" id="1.10.287.130">
    <property type="match status" value="1"/>
</dbReference>
<keyword evidence="13" id="KW-1185">Reference proteome</keyword>
<sequence>MEGKPVPPDEGDRLRELKELGALEAPLEPDFQAISELAAYICRMPIALVNLLGRDKQHFRGRTGIDSPELDRSIGFCPYVVSGRRLLEVPDALADPRFRDDPLVAGEPHVRYYLGVPMISERGHALGTVCVLDYRPRKLDAEQHDALRTLAAHAGALLELHHHARQASEVARRLQDVEELKQQFLRSVNHELRTPLTSIRSYLQLIRDGGLDSGTERKFLGVIERNSDRLLNLLDELLLMASLNAHTAAFTPTRVNLSVIVRQAVETSTAKAAGKDQVLRIHAPAEVEAWADSGRLHHALVHVLDNAVKFTPSGGRIDVTVTAEPTPAVEVHDTGIGIAPQDVEHVFEDFYRAAEAELQAIGGTGVGLSIVQKIIQLHGGRVRLKSKPHEGTCVRITLPAPPPGSVPEPDVPASPPDFPGAPPDFPGA</sequence>
<dbReference type="GO" id="GO:0005886">
    <property type="term" value="C:plasma membrane"/>
    <property type="evidence" value="ECO:0007669"/>
    <property type="project" value="UniProtKB-SubCell"/>
</dbReference>
<evidence type="ECO:0000256" key="8">
    <source>
        <dbReference type="ARBA" id="ARBA00023012"/>
    </source>
</evidence>
<evidence type="ECO:0000313" key="12">
    <source>
        <dbReference type="EMBL" id="GIH73667.1"/>
    </source>
</evidence>
<dbReference type="PANTHER" id="PTHR43711:SF1">
    <property type="entry name" value="HISTIDINE KINASE 1"/>
    <property type="match status" value="1"/>
</dbReference>
<dbReference type="InterPro" id="IPR050736">
    <property type="entry name" value="Sensor_HK_Regulatory"/>
</dbReference>
<dbReference type="RefSeq" id="WP_203888418.1">
    <property type="nucleotide sequence ID" value="NZ_BOOH01000001.1"/>
</dbReference>
<feature type="region of interest" description="Disordered" evidence="10">
    <location>
        <begin position="399"/>
        <end position="428"/>
    </location>
</feature>
<dbReference type="SUPFAM" id="SSF55781">
    <property type="entry name" value="GAF domain-like"/>
    <property type="match status" value="1"/>
</dbReference>
<dbReference type="InterPro" id="IPR003594">
    <property type="entry name" value="HATPase_dom"/>
</dbReference>
<dbReference type="Proteomes" id="UP000616724">
    <property type="component" value="Unassembled WGS sequence"/>
</dbReference>
<keyword evidence="6" id="KW-0808">Transferase</keyword>
<dbReference type="SMART" id="SM00065">
    <property type="entry name" value="GAF"/>
    <property type="match status" value="1"/>
</dbReference>
<keyword evidence="7 12" id="KW-0418">Kinase</keyword>